<reference evidence="2" key="1">
    <citation type="submission" date="2020-12" db="EMBL/GenBank/DDBJ databases">
        <title>Bacterial taxonomy.</title>
        <authorList>
            <person name="Pan X."/>
        </authorList>
    </citation>
    <scope>NUCLEOTIDE SEQUENCE</scope>
    <source>
        <strain evidence="2">B2012</strain>
    </source>
</reference>
<feature type="chain" id="PRO_5036737841" description="AsmA-like C-terminal domain-containing protein" evidence="1">
    <location>
        <begin position="20"/>
        <end position="607"/>
    </location>
</feature>
<name>A0A934IL58_9HYPH</name>
<evidence type="ECO:0000313" key="3">
    <source>
        <dbReference type="Proteomes" id="UP000609531"/>
    </source>
</evidence>
<evidence type="ECO:0000313" key="2">
    <source>
        <dbReference type="EMBL" id="MBJ3774366.1"/>
    </source>
</evidence>
<dbReference type="EMBL" id="JAEKJA010000001">
    <property type="protein sequence ID" value="MBJ3774366.1"/>
    <property type="molecule type" value="Genomic_DNA"/>
</dbReference>
<accession>A0A934IL58</accession>
<gene>
    <name evidence="2" type="ORF">JCR33_01620</name>
</gene>
<sequence length="607" mass="64468">MVWCAILFFAVLGLGPAHALSGDATAERLVTYAPPLGADAINFDDVRQERDTVTIRSMDLVWHAAIGRPPYRADLLLRIPHAVFQGLSRVGDRVRADKIRATEARISVVRADGSSLWAITVRQLTLSAVSWEIGDKRRPLERLAGFAAKEMQLSVPSGFRLTARDIARGRIGWIGVGDAAKPSPAVHWSYATLEGIDLVALFSSLSAEPRAGSSRPFLRRGRVGPLSAVGTDGAAWSLGSLTVEGLAANGGIVSLLDSIATGSEPTSRTIETAVARTLCAMSAERIEATRLVARGDRDVALRVDTLTATGVHPDRSTTLAIEGASVRSATSAARLDRFEISRAVLPNYQRACTTRSAGLTRLAHLVALVPVIEAVSVEGLALQETASARVTLDRAELELSEHVGPFPTSAHWTASLSAPIGTPVDPPVVVRMLARHGIHELRIEESGSLRWRSDETLHVTSTSTYAHLGSLSLDLTLTGLPYAVLVRPSRLGEALSTLAAKQMTLTLADDGLVDTMMAVIEELAPTVAISGTDMALSFFARSVEPLVSAPDGGPAMPAFAAFLHEGGELVLSATPPKPVPVTQLMVAAMRAPAAIATLMRITLDHRN</sequence>
<comment type="caution">
    <text evidence="2">The sequence shown here is derived from an EMBL/GenBank/DDBJ whole genome shotgun (WGS) entry which is preliminary data.</text>
</comment>
<evidence type="ECO:0000256" key="1">
    <source>
        <dbReference type="SAM" id="SignalP"/>
    </source>
</evidence>
<proteinExistence type="predicted"/>
<keyword evidence="1" id="KW-0732">Signal</keyword>
<feature type="signal peptide" evidence="1">
    <location>
        <begin position="1"/>
        <end position="19"/>
    </location>
</feature>
<protein>
    <recommendedName>
        <fullName evidence="4">AsmA-like C-terminal domain-containing protein</fullName>
    </recommendedName>
</protein>
<dbReference type="Proteomes" id="UP000609531">
    <property type="component" value="Unassembled WGS sequence"/>
</dbReference>
<dbReference type="AlphaFoldDB" id="A0A934IL58"/>
<keyword evidence="3" id="KW-1185">Reference proteome</keyword>
<evidence type="ECO:0008006" key="4">
    <source>
        <dbReference type="Google" id="ProtNLM"/>
    </source>
</evidence>
<organism evidence="2 3">
    <name type="scientific">Acuticoccus mangrovi</name>
    <dbReference type="NCBI Taxonomy" id="2796142"/>
    <lineage>
        <taxon>Bacteria</taxon>
        <taxon>Pseudomonadati</taxon>
        <taxon>Pseudomonadota</taxon>
        <taxon>Alphaproteobacteria</taxon>
        <taxon>Hyphomicrobiales</taxon>
        <taxon>Amorphaceae</taxon>
        <taxon>Acuticoccus</taxon>
    </lineage>
</organism>
<dbReference type="RefSeq" id="WP_198880252.1">
    <property type="nucleotide sequence ID" value="NZ_JAEKJA010000001.1"/>
</dbReference>